<accession>A0A6G9HDL4</accession>
<organism evidence="1">
    <name type="scientific">Panulirus argus virus 1</name>
    <dbReference type="NCBI Taxonomy" id="380624"/>
    <lineage>
        <taxon>Viruses</taxon>
    </lineage>
</organism>
<sequence length="168" mass="19720">MISITNGTLCKDRPSNYSRQGKVGRVPEDKKLIKTYTIVIAEEDDDEKMKTEFIKCFNFLFFLCNLLKPNTLIYVKGNMTYGLIRECIIHLASNEFASICEEYNHEINYENLDAMFKQNYEVFRRKFVRGTSTLTNSATSYKRHNVAKYLLYMVKYVLDNLTDIFVLL</sequence>
<protein>
    <submittedName>
        <fullName evidence="1">Uncharacterized protein</fullName>
    </submittedName>
</protein>
<name>A0A6G9HDL4_9VIRU</name>
<reference evidence="1" key="1">
    <citation type="journal article" date="2020" name="MBio">
        <title>A New Family of DNA Viruses Causing Disease in Crustaceans from Diverse Aquatic Biomes.</title>
        <authorList>
            <person name="Subramaniam K."/>
            <person name="Behringer D.C."/>
            <person name="Bojko J."/>
            <person name="Yutin N."/>
            <person name="Clark A.S."/>
            <person name="Bateman K.S."/>
            <person name="van Aerle R."/>
            <person name="Bass D."/>
            <person name="Kerr R.C."/>
            <person name="Koonin E.V."/>
            <person name="Stentiford G.D."/>
            <person name="Waltzek T.B."/>
        </authorList>
    </citation>
    <scope>NUCLEOTIDE SEQUENCE</scope>
</reference>
<proteinExistence type="predicted"/>
<gene>
    <name evidence="1" type="primary">ORF29</name>
</gene>
<dbReference type="EMBL" id="MN604017">
    <property type="protein sequence ID" value="QIQ08645.1"/>
    <property type="molecule type" value="Genomic_DNA"/>
</dbReference>
<evidence type="ECO:0000313" key="1">
    <source>
        <dbReference type="EMBL" id="QIQ08645.1"/>
    </source>
</evidence>